<evidence type="ECO:0000313" key="2">
    <source>
        <dbReference type="EMBL" id="GCC17800.1"/>
    </source>
</evidence>
<name>A0A401RI59_CHIPU</name>
<protein>
    <submittedName>
        <fullName evidence="2">Uncharacterized protein</fullName>
    </submittedName>
</protein>
<organism evidence="2 3">
    <name type="scientific">Chiloscyllium punctatum</name>
    <name type="common">Brownbanded bambooshark</name>
    <name type="synonym">Hemiscyllium punctatum</name>
    <dbReference type="NCBI Taxonomy" id="137246"/>
    <lineage>
        <taxon>Eukaryota</taxon>
        <taxon>Metazoa</taxon>
        <taxon>Chordata</taxon>
        <taxon>Craniata</taxon>
        <taxon>Vertebrata</taxon>
        <taxon>Chondrichthyes</taxon>
        <taxon>Elasmobranchii</taxon>
        <taxon>Galeomorphii</taxon>
        <taxon>Galeoidea</taxon>
        <taxon>Orectolobiformes</taxon>
        <taxon>Hemiscylliidae</taxon>
        <taxon>Chiloscyllium</taxon>
    </lineage>
</organism>
<keyword evidence="3" id="KW-1185">Reference proteome</keyword>
<gene>
    <name evidence="2" type="ORF">chiPu_0017685</name>
</gene>
<reference evidence="2 3" key="1">
    <citation type="journal article" date="2018" name="Nat. Ecol. Evol.">
        <title>Shark genomes provide insights into elasmobranch evolution and the origin of vertebrates.</title>
        <authorList>
            <person name="Hara Y"/>
            <person name="Yamaguchi K"/>
            <person name="Onimaru K"/>
            <person name="Kadota M"/>
            <person name="Koyanagi M"/>
            <person name="Keeley SD"/>
            <person name="Tatsumi K"/>
            <person name="Tanaka K"/>
            <person name="Motone F"/>
            <person name="Kageyama Y"/>
            <person name="Nozu R"/>
            <person name="Adachi N"/>
            <person name="Nishimura O"/>
            <person name="Nakagawa R"/>
            <person name="Tanegashima C"/>
            <person name="Kiyatake I"/>
            <person name="Matsumoto R"/>
            <person name="Murakumo K"/>
            <person name="Nishida K"/>
            <person name="Terakita A"/>
            <person name="Kuratani S"/>
            <person name="Sato K"/>
            <person name="Hyodo S Kuraku.S."/>
        </authorList>
    </citation>
    <scope>NUCLEOTIDE SEQUENCE [LARGE SCALE GENOMIC DNA]</scope>
</reference>
<evidence type="ECO:0000256" key="1">
    <source>
        <dbReference type="SAM" id="MobiDB-lite"/>
    </source>
</evidence>
<dbReference type="EMBL" id="BEZZ01001350">
    <property type="protein sequence ID" value="GCC17800.1"/>
    <property type="molecule type" value="Genomic_DNA"/>
</dbReference>
<comment type="caution">
    <text evidence="2">The sequence shown here is derived from an EMBL/GenBank/DDBJ whole genome shotgun (WGS) entry which is preliminary data.</text>
</comment>
<accession>A0A401RI59</accession>
<evidence type="ECO:0000313" key="3">
    <source>
        <dbReference type="Proteomes" id="UP000287033"/>
    </source>
</evidence>
<feature type="region of interest" description="Disordered" evidence="1">
    <location>
        <begin position="71"/>
        <end position="109"/>
    </location>
</feature>
<proteinExistence type="predicted"/>
<dbReference type="Proteomes" id="UP000287033">
    <property type="component" value="Unassembled WGS sequence"/>
</dbReference>
<feature type="compositionally biased region" description="Basic and acidic residues" evidence="1">
    <location>
        <begin position="74"/>
        <end position="92"/>
    </location>
</feature>
<sequence>MGDARRRDRERASRRLVIQQVVRLVGPCTPERVGGIRAVPSADGPRVWPVTTDLACEGGGTRGWRSVRCRRPRERGGKRGERGARAHSEARPSARIRLNQVAGKLDEAV</sequence>
<dbReference type="AlphaFoldDB" id="A0A401RI59"/>